<sequence length="236" mass="26772">MFLWKPTEDPVLNRSLEEKGNLRKLARISHESTVLEDIKFDKPTIEEPKNGDCAIMDSTDSKWYAVDCSEAHGRICVEETKSCYNGWSYYAETDFCYYHGYNQTFEGGEEYCSNFGGHLASIHSDKENDYIKLLTYSKSCVQIVYGYVQGTTVLGGSLSERNRTAFWIDGTPADYTGNTCYHGGEPNTILMNSFPADCGRCPEGSWWINFESQGAEMYPDFVCKVAPFEGSRNQRK</sequence>
<organism evidence="2 3">
    <name type="scientific">Mesorhabditis spiculigera</name>
    <dbReference type="NCBI Taxonomy" id="96644"/>
    <lineage>
        <taxon>Eukaryota</taxon>
        <taxon>Metazoa</taxon>
        <taxon>Ecdysozoa</taxon>
        <taxon>Nematoda</taxon>
        <taxon>Chromadorea</taxon>
        <taxon>Rhabditida</taxon>
        <taxon>Rhabditina</taxon>
        <taxon>Rhabditomorpha</taxon>
        <taxon>Rhabditoidea</taxon>
        <taxon>Rhabditidae</taxon>
        <taxon>Mesorhabditinae</taxon>
        <taxon>Mesorhabditis</taxon>
    </lineage>
</organism>
<dbReference type="InterPro" id="IPR016187">
    <property type="entry name" value="CTDL_fold"/>
</dbReference>
<name>A0AA36D3B8_9BILA</name>
<dbReference type="PROSITE" id="PS50041">
    <property type="entry name" value="C_TYPE_LECTIN_2"/>
    <property type="match status" value="1"/>
</dbReference>
<proteinExistence type="predicted"/>
<comment type="caution">
    <text evidence="2">The sequence shown here is derived from an EMBL/GenBank/DDBJ whole genome shotgun (WGS) entry which is preliminary data.</text>
</comment>
<keyword evidence="3" id="KW-1185">Reference proteome</keyword>
<reference evidence="2" key="1">
    <citation type="submission" date="2023-06" db="EMBL/GenBank/DDBJ databases">
        <authorList>
            <person name="Delattre M."/>
        </authorList>
    </citation>
    <scope>NUCLEOTIDE SEQUENCE</scope>
    <source>
        <strain evidence="2">AF72</strain>
    </source>
</reference>
<dbReference type="SMART" id="SM00034">
    <property type="entry name" value="CLECT"/>
    <property type="match status" value="1"/>
</dbReference>
<dbReference type="EMBL" id="CATQJA010002655">
    <property type="protein sequence ID" value="CAJ0579072.1"/>
    <property type="molecule type" value="Genomic_DNA"/>
</dbReference>
<dbReference type="InterPro" id="IPR001304">
    <property type="entry name" value="C-type_lectin-like"/>
</dbReference>
<dbReference type="Proteomes" id="UP001177023">
    <property type="component" value="Unassembled WGS sequence"/>
</dbReference>
<dbReference type="CDD" id="cd00037">
    <property type="entry name" value="CLECT"/>
    <property type="match status" value="1"/>
</dbReference>
<dbReference type="Pfam" id="PF00059">
    <property type="entry name" value="Lectin_C"/>
    <property type="match status" value="1"/>
</dbReference>
<dbReference type="InterPro" id="IPR050111">
    <property type="entry name" value="C-type_lectin/snaclec_domain"/>
</dbReference>
<dbReference type="InterPro" id="IPR016186">
    <property type="entry name" value="C-type_lectin-like/link_sf"/>
</dbReference>
<protein>
    <recommendedName>
        <fullName evidence="1">C-type lectin domain-containing protein</fullName>
    </recommendedName>
</protein>
<accession>A0AA36D3B8</accession>
<evidence type="ECO:0000259" key="1">
    <source>
        <dbReference type="PROSITE" id="PS50041"/>
    </source>
</evidence>
<evidence type="ECO:0000313" key="3">
    <source>
        <dbReference type="Proteomes" id="UP001177023"/>
    </source>
</evidence>
<feature type="domain" description="C-type lectin" evidence="1">
    <location>
        <begin position="84"/>
        <end position="206"/>
    </location>
</feature>
<evidence type="ECO:0000313" key="2">
    <source>
        <dbReference type="EMBL" id="CAJ0579072.1"/>
    </source>
</evidence>
<dbReference type="Gene3D" id="3.10.100.10">
    <property type="entry name" value="Mannose-Binding Protein A, subunit A"/>
    <property type="match status" value="1"/>
</dbReference>
<feature type="non-terminal residue" evidence="2">
    <location>
        <position position="1"/>
    </location>
</feature>
<dbReference type="AlphaFoldDB" id="A0AA36D3B8"/>
<dbReference type="SUPFAM" id="SSF56436">
    <property type="entry name" value="C-type lectin-like"/>
    <property type="match status" value="2"/>
</dbReference>
<dbReference type="PANTHER" id="PTHR22803">
    <property type="entry name" value="MANNOSE, PHOSPHOLIPASE, LECTIN RECEPTOR RELATED"/>
    <property type="match status" value="1"/>
</dbReference>
<gene>
    <name evidence="2" type="ORF">MSPICULIGERA_LOCUS17305</name>
</gene>